<protein>
    <submittedName>
        <fullName evidence="1">Uncharacterized protein</fullName>
    </submittedName>
</protein>
<dbReference type="Gene3D" id="2.30.110.10">
    <property type="entry name" value="Electron Transport, Fmn-binding Protein, Chain A"/>
    <property type="match status" value="1"/>
</dbReference>
<evidence type="ECO:0000313" key="1">
    <source>
        <dbReference type="EMBL" id="SVB57644.1"/>
    </source>
</evidence>
<dbReference type="InterPro" id="IPR012349">
    <property type="entry name" value="Split_barrel_FMN-bd"/>
</dbReference>
<dbReference type="SUPFAM" id="SSF50475">
    <property type="entry name" value="FMN-binding split barrel"/>
    <property type="match status" value="1"/>
</dbReference>
<reference evidence="1" key="1">
    <citation type="submission" date="2018-05" db="EMBL/GenBank/DDBJ databases">
        <authorList>
            <person name="Lanie J.A."/>
            <person name="Ng W.-L."/>
            <person name="Kazmierczak K.M."/>
            <person name="Andrzejewski T.M."/>
            <person name="Davidsen T.M."/>
            <person name="Wayne K.J."/>
            <person name="Tettelin H."/>
            <person name="Glass J.I."/>
            <person name="Rusch D."/>
            <person name="Podicherti R."/>
            <person name="Tsui H.-C.T."/>
            <person name="Winkler M.E."/>
        </authorList>
    </citation>
    <scope>NUCLEOTIDE SEQUENCE</scope>
</reference>
<organism evidence="1">
    <name type="scientific">marine metagenome</name>
    <dbReference type="NCBI Taxonomy" id="408172"/>
    <lineage>
        <taxon>unclassified sequences</taxon>
        <taxon>metagenomes</taxon>
        <taxon>ecological metagenomes</taxon>
    </lineage>
</organism>
<sequence>MITYGLYFMTAEGKVDRIYAVTVNWVTQDFFKPINVAVSTKADSHTNDITKIDGNFARNVMGKGQLGVAYAFLNRLSRTLTQAKLLARLSLIHSGMSMHVIKFNKKNFQSFFHEFSLLFTDLLASSLLFNQYKYII</sequence>
<dbReference type="GO" id="GO:0010181">
    <property type="term" value="F:FMN binding"/>
    <property type="evidence" value="ECO:0007669"/>
    <property type="project" value="InterPro"/>
</dbReference>
<dbReference type="AlphaFoldDB" id="A0A382F5N2"/>
<dbReference type="EMBL" id="UINC01047853">
    <property type="protein sequence ID" value="SVB57644.1"/>
    <property type="molecule type" value="Genomic_DNA"/>
</dbReference>
<accession>A0A382F5N2</accession>
<proteinExistence type="predicted"/>
<name>A0A382F5N2_9ZZZZ</name>
<gene>
    <name evidence="1" type="ORF">METZ01_LOCUS210498</name>
</gene>